<name>A0ACB9DQK7_ARCLA</name>
<gene>
    <name evidence="1" type="ORF">L6452_12389</name>
</gene>
<comment type="caution">
    <text evidence="1">The sequence shown here is derived from an EMBL/GenBank/DDBJ whole genome shotgun (WGS) entry which is preliminary data.</text>
</comment>
<protein>
    <submittedName>
        <fullName evidence="1">Uncharacterized protein</fullName>
    </submittedName>
</protein>
<reference evidence="2" key="1">
    <citation type="journal article" date="2022" name="Mol. Ecol. Resour.">
        <title>The genomes of chicory, endive, great burdock and yacon provide insights into Asteraceae palaeo-polyploidization history and plant inulin production.</title>
        <authorList>
            <person name="Fan W."/>
            <person name="Wang S."/>
            <person name="Wang H."/>
            <person name="Wang A."/>
            <person name="Jiang F."/>
            <person name="Liu H."/>
            <person name="Zhao H."/>
            <person name="Xu D."/>
            <person name="Zhang Y."/>
        </authorList>
    </citation>
    <scope>NUCLEOTIDE SEQUENCE [LARGE SCALE GENOMIC DNA]</scope>
    <source>
        <strain evidence="2">cv. Niubang</strain>
    </source>
</reference>
<evidence type="ECO:0000313" key="1">
    <source>
        <dbReference type="EMBL" id="KAI3748939.1"/>
    </source>
</evidence>
<dbReference type="EMBL" id="CM042049">
    <property type="protein sequence ID" value="KAI3748939.1"/>
    <property type="molecule type" value="Genomic_DNA"/>
</dbReference>
<keyword evidence="2" id="KW-1185">Reference proteome</keyword>
<reference evidence="1 2" key="2">
    <citation type="journal article" date="2022" name="Mol. Ecol. Resour.">
        <title>The genomes of chicory, endive, great burdock and yacon provide insights into Asteraceae paleo-polyploidization history and plant inulin production.</title>
        <authorList>
            <person name="Fan W."/>
            <person name="Wang S."/>
            <person name="Wang H."/>
            <person name="Wang A."/>
            <person name="Jiang F."/>
            <person name="Liu H."/>
            <person name="Zhao H."/>
            <person name="Xu D."/>
            <person name="Zhang Y."/>
        </authorList>
    </citation>
    <scope>NUCLEOTIDE SEQUENCE [LARGE SCALE GENOMIC DNA]</scope>
    <source>
        <strain evidence="2">cv. Niubang</strain>
    </source>
</reference>
<dbReference type="Proteomes" id="UP001055879">
    <property type="component" value="Linkage Group LG03"/>
</dbReference>
<sequence length="347" mass="39989">MEQSAKAKVPLALCTLLLLSFVFIYLLSEQNPSVSLTALKQKLYPSKPSSSKGNTSMYKDELDMALEGASMANKTVIIAVVNKAYTEGDKPMLDIFLDGFWLGEDTRQLTNHLLIVAVDQTAFERCRFLGLHCYKLKTEGEDFVGEKIYMSEDFIKMMWQRTRFLVDVLRRGYNFVFTDTDVLWLRNPFPRLTLNESVDLEISVDNFNGDQWSERNLINTGFYMIKSNNKTIALFDEWYGRRNISAGKKEQDVLLDLTREGAFRRLGLRVRFLDTIYFSGFCQNSRDVHVVSTVHANCCRRIKAKVADLIAVIHDWKRSFVNVTAAGNQTMEFRWSEHLACRNSWIS</sequence>
<evidence type="ECO:0000313" key="2">
    <source>
        <dbReference type="Proteomes" id="UP001055879"/>
    </source>
</evidence>
<accession>A0ACB9DQK7</accession>
<proteinExistence type="predicted"/>
<organism evidence="1 2">
    <name type="scientific">Arctium lappa</name>
    <name type="common">Greater burdock</name>
    <name type="synonym">Lappa major</name>
    <dbReference type="NCBI Taxonomy" id="4217"/>
    <lineage>
        <taxon>Eukaryota</taxon>
        <taxon>Viridiplantae</taxon>
        <taxon>Streptophyta</taxon>
        <taxon>Embryophyta</taxon>
        <taxon>Tracheophyta</taxon>
        <taxon>Spermatophyta</taxon>
        <taxon>Magnoliopsida</taxon>
        <taxon>eudicotyledons</taxon>
        <taxon>Gunneridae</taxon>
        <taxon>Pentapetalae</taxon>
        <taxon>asterids</taxon>
        <taxon>campanulids</taxon>
        <taxon>Asterales</taxon>
        <taxon>Asteraceae</taxon>
        <taxon>Carduoideae</taxon>
        <taxon>Cardueae</taxon>
        <taxon>Arctiinae</taxon>
        <taxon>Arctium</taxon>
    </lineage>
</organism>